<gene>
    <name evidence="3" type="ORF">BJP43_09925</name>
</gene>
<accession>A0A2D3TFD1</accession>
<dbReference type="Gene3D" id="1.10.555.10">
    <property type="entry name" value="Rho GTPase activation protein"/>
    <property type="match status" value="1"/>
</dbReference>
<dbReference type="GO" id="GO:0007165">
    <property type="term" value="P:signal transduction"/>
    <property type="evidence" value="ECO:0007669"/>
    <property type="project" value="InterPro"/>
</dbReference>
<dbReference type="InterPro" id="IPR008936">
    <property type="entry name" value="Rho_GTPase_activation_prot"/>
</dbReference>
<feature type="compositionally biased region" description="Polar residues" evidence="1">
    <location>
        <begin position="51"/>
        <end position="68"/>
    </location>
</feature>
<feature type="compositionally biased region" description="Polar residues" evidence="1">
    <location>
        <begin position="35"/>
        <end position="44"/>
    </location>
</feature>
<dbReference type="EMBL" id="CP017613">
    <property type="protein sequence ID" value="ATW34522.1"/>
    <property type="molecule type" value="Genomic_DNA"/>
</dbReference>
<evidence type="ECO:0000259" key="2">
    <source>
        <dbReference type="Pfam" id="PF00620"/>
    </source>
</evidence>
<dbReference type="Proteomes" id="UP000229055">
    <property type="component" value="Chromosome"/>
</dbReference>
<dbReference type="AlphaFoldDB" id="A0A2D3TFD1"/>
<protein>
    <recommendedName>
        <fullName evidence="2">Rho-GAP domain-containing protein</fullName>
    </recommendedName>
</protein>
<evidence type="ECO:0000313" key="4">
    <source>
        <dbReference type="Proteomes" id="UP000229055"/>
    </source>
</evidence>
<evidence type="ECO:0000313" key="3">
    <source>
        <dbReference type="EMBL" id="ATW34522.1"/>
    </source>
</evidence>
<reference evidence="4" key="1">
    <citation type="submission" date="2016-10" db="EMBL/GenBank/DDBJ databases">
        <authorList>
            <person name="Chevignon G."/>
        </authorList>
    </citation>
    <scope>NUCLEOTIDE SEQUENCE [LARGE SCALE GENOMIC DNA]</scope>
    <source>
        <strain evidence="4">ZA17</strain>
    </source>
</reference>
<feature type="compositionally biased region" description="Polar residues" evidence="1">
    <location>
        <begin position="1"/>
        <end position="20"/>
    </location>
</feature>
<dbReference type="Pfam" id="PF00620">
    <property type="entry name" value="RhoGAP"/>
    <property type="match status" value="1"/>
</dbReference>
<feature type="compositionally biased region" description="Basic and acidic residues" evidence="1">
    <location>
        <begin position="70"/>
        <end position="85"/>
    </location>
</feature>
<feature type="region of interest" description="Disordered" evidence="1">
    <location>
        <begin position="1"/>
        <end position="85"/>
    </location>
</feature>
<sequence length="403" mass="44799">MSINPTLQRSHSSGHLSETNTLHRSEGCGSLNHIPDSTSGSNLFTAVKAVKNTTKNPGSRQSAEASSKLTKREEGGEGGKITVTREKIESTKEAWLYSTNFHKFQPAGTNSSSTANASNNNQKIASAADDDKIENKFKLRKPAVSLFTQASSAQVSEPVQQQEERPETVSAQKKNKLSRLWQGIKEVFSFLFRSCFPRTKTKSNDATTISKTEIAGGKTVSKDTLNELLKKIDELIKTEGLDGLFRESGSSSHLNELTQQVNSGEKVDIDKIDNRDTAIGFFKRIMERVTPLKYEEVQTILSNKITHKEIGEELSKIINSKYPEEFLMILKTLGKFFEKASNNENSKFNVTSFTTCIPNLIKCESGNPNLLLEQSKEIPKMIEKILHKDTLEAIFTNITITSL</sequence>
<feature type="region of interest" description="Disordered" evidence="1">
    <location>
        <begin position="150"/>
        <end position="171"/>
    </location>
</feature>
<proteinExistence type="predicted"/>
<feature type="compositionally biased region" description="Polar residues" evidence="1">
    <location>
        <begin position="150"/>
        <end position="161"/>
    </location>
</feature>
<feature type="domain" description="Rho-GAP" evidence="2">
    <location>
        <begin position="233"/>
        <end position="363"/>
    </location>
</feature>
<organism evidence="3 4">
    <name type="scientific">Candidatus Williamhamiltonella defendens</name>
    <dbReference type="NCBI Taxonomy" id="138072"/>
    <lineage>
        <taxon>Bacteria</taxon>
        <taxon>Pseudomonadati</taxon>
        <taxon>Pseudomonadota</taxon>
        <taxon>Gammaproteobacteria</taxon>
        <taxon>Enterobacterales</taxon>
        <taxon>Enterobacteriaceae</taxon>
        <taxon>aphid secondary symbionts</taxon>
        <taxon>Candidatus Williamhamiltonella</taxon>
    </lineage>
</organism>
<evidence type="ECO:0000256" key="1">
    <source>
        <dbReference type="SAM" id="MobiDB-lite"/>
    </source>
</evidence>
<reference evidence="4" key="2">
    <citation type="submission" date="2017-11" db="EMBL/GenBank/DDBJ databases">
        <title>PacBio sequencing of new strain of the secondary endosymbiont Candidatus Hamiltonella defensa.</title>
        <authorList>
            <person name="Strand M.R."/>
            <person name="Oliver K."/>
        </authorList>
    </citation>
    <scope>NUCLEOTIDE SEQUENCE [LARGE SCALE GENOMIC DNA]</scope>
    <source>
        <strain evidence="4">ZA17</strain>
    </source>
</reference>
<name>A0A2D3TFD1_9ENTR</name>
<dbReference type="RefSeq" id="WP_100097023.1">
    <property type="nucleotide sequence ID" value="NZ_CP017613.1"/>
</dbReference>
<dbReference type="SUPFAM" id="SSF48350">
    <property type="entry name" value="GTPase activation domain, GAP"/>
    <property type="match status" value="1"/>
</dbReference>
<dbReference type="InterPro" id="IPR000198">
    <property type="entry name" value="RhoGAP_dom"/>
</dbReference>